<evidence type="ECO:0000256" key="2">
    <source>
        <dbReference type="ARBA" id="ARBA00023125"/>
    </source>
</evidence>
<sequence>MPRDEELLFADHVGRFYAGHHGFPPMAGRLLGYLLICDPPQQTIDMLGEALMASRSAITGAVKLLESYGYVARTRRAGERFDRVGLRAEALEPRNAEAALFKEQAALLREGLAILPETQTAQRAALLELLALAEFFQVRLPQLMDEWREHRAALRAEGKLPELE</sequence>
<dbReference type="Gene3D" id="1.10.10.10">
    <property type="entry name" value="Winged helix-like DNA-binding domain superfamily/Winged helix DNA-binding domain"/>
    <property type="match status" value="1"/>
</dbReference>
<keyword evidence="2" id="KW-0238">DNA-binding</keyword>
<evidence type="ECO:0000256" key="1">
    <source>
        <dbReference type="ARBA" id="ARBA00023015"/>
    </source>
</evidence>
<keyword evidence="3" id="KW-0804">Transcription</keyword>
<keyword evidence="1" id="KW-0805">Transcription regulation</keyword>
<reference evidence="4" key="2">
    <citation type="submission" date="2020-09" db="EMBL/GenBank/DDBJ databases">
        <authorList>
            <person name="Sun Q."/>
            <person name="Ohkuma M."/>
        </authorList>
    </citation>
    <scope>NUCLEOTIDE SEQUENCE</scope>
    <source>
        <strain evidence="4">JCM 19831</strain>
    </source>
</reference>
<dbReference type="PANTHER" id="PTHR38465:SF2">
    <property type="entry name" value="HTH-TYPE TRANSCRIPTIONAL REGULATOR MMPR5"/>
    <property type="match status" value="1"/>
</dbReference>
<comment type="caution">
    <text evidence="4">The sequence shown here is derived from an EMBL/GenBank/DDBJ whole genome shotgun (WGS) entry which is preliminary data.</text>
</comment>
<dbReference type="GO" id="GO:0003677">
    <property type="term" value="F:DNA binding"/>
    <property type="evidence" value="ECO:0007669"/>
    <property type="project" value="UniProtKB-KW"/>
</dbReference>
<accession>A0A917TW42</accession>
<evidence type="ECO:0000313" key="5">
    <source>
        <dbReference type="Proteomes" id="UP000642070"/>
    </source>
</evidence>
<gene>
    <name evidence="4" type="ORF">GCM10007977_047630</name>
</gene>
<dbReference type="RefSeq" id="WP_190252125.1">
    <property type="nucleotide sequence ID" value="NZ_BMPI01000023.1"/>
</dbReference>
<dbReference type="AlphaFoldDB" id="A0A917TW42"/>
<dbReference type="InterPro" id="IPR052362">
    <property type="entry name" value="HTH-GbsR_regulator"/>
</dbReference>
<evidence type="ECO:0008006" key="6">
    <source>
        <dbReference type="Google" id="ProtNLM"/>
    </source>
</evidence>
<name>A0A917TW42_9ACTN</name>
<dbReference type="PANTHER" id="PTHR38465">
    <property type="entry name" value="HTH-TYPE TRANSCRIPTIONAL REGULATOR MJ1563-RELATED"/>
    <property type="match status" value="1"/>
</dbReference>
<proteinExistence type="predicted"/>
<reference evidence="4" key="1">
    <citation type="journal article" date="2014" name="Int. J. Syst. Evol. Microbiol.">
        <title>Complete genome sequence of Corynebacterium casei LMG S-19264T (=DSM 44701T), isolated from a smear-ripened cheese.</title>
        <authorList>
            <consortium name="US DOE Joint Genome Institute (JGI-PGF)"/>
            <person name="Walter F."/>
            <person name="Albersmeier A."/>
            <person name="Kalinowski J."/>
            <person name="Ruckert C."/>
        </authorList>
    </citation>
    <scope>NUCLEOTIDE SEQUENCE</scope>
    <source>
        <strain evidence="4">JCM 19831</strain>
    </source>
</reference>
<dbReference type="InterPro" id="IPR036388">
    <property type="entry name" value="WH-like_DNA-bd_sf"/>
</dbReference>
<dbReference type="InterPro" id="IPR036390">
    <property type="entry name" value="WH_DNA-bd_sf"/>
</dbReference>
<organism evidence="4 5">
    <name type="scientific">Dactylosporangium sucinum</name>
    <dbReference type="NCBI Taxonomy" id="1424081"/>
    <lineage>
        <taxon>Bacteria</taxon>
        <taxon>Bacillati</taxon>
        <taxon>Actinomycetota</taxon>
        <taxon>Actinomycetes</taxon>
        <taxon>Micromonosporales</taxon>
        <taxon>Micromonosporaceae</taxon>
        <taxon>Dactylosporangium</taxon>
    </lineage>
</organism>
<keyword evidence="5" id="KW-1185">Reference proteome</keyword>
<evidence type="ECO:0000313" key="4">
    <source>
        <dbReference type="EMBL" id="GGM40700.1"/>
    </source>
</evidence>
<evidence type="ECO:0000256" key="3">
    <source>
        <dbReference type="ARBA" id="ARBA00023163"/>
    </source>
</evidence>
<dbReference type="SUPFAM" id="SSF46785">
    <property type="entry name" value="Winged helix' DNA-binding domain"/>
    <property type="match status" value="1"/>
</dbReference>
<dbReference type="Proteomes" id="UP000642070">
    <property type="component" value="Unassembled WGS sequence"/>
</dbReference>
<protein>
    <recommendedName>
        <fullName evidence="6">MarR family transcriptional regulator</fullName>
    </recommendedName>
</protein>
<dbReference type="EMBL" id="BMPI01000023">
    <property type="protein sequence ID" value="GGM40700.1"/>
    <property type="molecule type" value="Genomic_DNA"/>
</dbReference>